<dbReference type="EMBL" id="CP080429">
    <property type="protein sequence ID" value="QYJ67983.1"/>
    <property type="molecule type" value="Genomic_DNA"/>
</dbReference>
<reference evidence="3 4" key="1">
    <citation type="submission" date="2021-07" db="EMBL/GenBank/DDBJ databases">
        <title>Flavobacterium WSW3-B6 sp.nov, isolated from seaweed.</title>
        <authorList>
            <person name="Muhammad N."/>
            <person name="Ho H."/>
            <person name="Lee Y.-J."/>
            <person name="Nguyen T."/>
            <person name="Ho J."/>
            <person name="Kim S.-G."/>
        </authorList>
    </citation>
    <scope>NUCLEOTIDE SEQUENCE [LARGE SCALE GENOMIC DNA]</scope>
    <source>
        <strain evidence="3 4">WSW3-B6</strain>
    </source>
</reference>
<dbReference type="Pfam" id="PF13166">
    <property type="entry name" value="AAA_13"/>
    <property type="match status" value="1"/>
</dbReference>
<dbReference type="Proteomes" id="UP000825381">
    <property type="component" value="Chromosome"/>
</dbReference>
<accession>A0ABX8V564</accession>
<name>A0ABX8V564_9FLAO</name>
<keyword evidence="4" id="KW-1185">Reference proteome</keyword>
<keyword evidence="1" id="KW-0175">Coiled coil</keyword>
<evidence type="ECO:0000256" key="1">
    <source>
        <dbReference type="SAM" id="Coils"/>
    </source>
</evidence>
<dbReference type="RefSeq" id="WP_220640328.1">
    <property type="nucleotide sequence ID" value="NZ_CP080429.1"/>
</dbReference>
<protein>
    <submittedName>
        <fullName evidence="3">AAA family ATPase</fullName>
    </submittedName>
</protein>
<evidence type="ECO:0000259" key="2">
    <source>
        <dbReference type="Pfam" id="PF13166"/>
    </source>
</evidence>
<evidence type="ECO:0000313" key="4">
    <source>
        <dbReference type="Proteomes" id="UP000825381"/>
    </source>
</evidence>
<feature type="domain" description="Protein CR006 P-loop" evidence="2">
    <location>
        <begin position="11"/>
        <end position="734"/>
    </location>
</feature>
<dbReference type="InterPro" id="IPR027417">
    <property type="entry name" value="P-loop_NTPase"/>
</dbReference>
<feature type="coiled-coil region" evidence="1">
    <location>
        <begin position="441"/>
        <end position="468"/>
    </location>
</feature>
<sequence length="767" mass="90573">MIKKIQTINDFGVYKDFNWGKISNFKKKNILYGWNYSGKTTLSRLFECLRDKKVHPHFENSQFKIIVEENTEINQNNIDTSNEKILIYNSDYILENLRWDLDNKINGITFDVGEKILVREKIQKNKLTISKINGNENESGRKEIYLNALHNFYPFEEYKFSNEAKKIKNDIFNSLIDFDKRHYKKIKNEVISNLNEHILDNEKLIYCKKVSIASNNKDKIGLIDYDINLNSIIISVNNVLAHELDPENIIEIFSTSVQSWLKEGILLHENENNCLFCGNNLSNIRKKTLNDYLSSEVSKLRDRTSSLILEIEDEIQKINEIKLPKSKNDFFESYQRDYNLQLENLNQYIPKIIDYFKLLIDKLKEKESNKIFKSITVHSLESEIINEFKISILAINNIINDNNDLIDNFIDIQNDSRLLVKKHYVADYLIEEDYLIKEKKKDFAMRCLERYEKLVKKLEENNYDLESELKSITLGRKEFNDFINKFLNRDDIKIEVSEDEKFILKRGNVIAQNFSEGEKTAISFSYFLVTLQSLFKKNELFEYIIFIDDPISSLDINHITQVYSIINSFFFRKGIDENNSEKIVECFKQLFISTHNSDFFAFLKDSNRINKKKKIDGYQQPTSEYYLIQKVSKSASEIKPLPKSLKNHKSEYLYLFELIFGFHSSLDKENDERLILLPNAIRRFLEIYTLMKLPSSTDEVDNRLKILFPEYSELKTLHHFSHFTNLDKVTKHDSLIMNLPQAIDELINILEKDEIHFNSLKSGFNLN</sequence>
<gene>
    <name evidence="3" type="ORF">K1I41_10650</name>
</gene>
<dbReference type="PANTHER" id="PTHR32182:SF0">
    <property type="entry name" value="DNA REPLICATION AND REPAIR PROTEIN RECF"/>
    <property type="match status" value="1"/>
</dbReference>
<evidence type="ECO:0000313" key="3">
    <source>
        <dbReference type="EMBL" id="QYJ67983.1"/>
    </source>
</evidence>
<dbReference type="InterPro" id="IPR026866">
    <property type="entry name" value="CR006_AAA"/>
</dbReference>
<dbReference type="PANTHER" id="PTHR32182">
    <property type="entry name" value="DNA REPLICATION AND REPAIR PROTEIN RECF"/>
    <property type="match status" value="1"/>
</dbReference>
<proteinExistence type="predicted"/>
<dbReference type="Gene3D" id="3.40.50.300">
    <property type="entry name" value="P-loop containing nucleotide triphosphate hydrolases"/>
    <property type="match status" value="1"/>
</dbReference>
<organism evidence="3 4">
    <name type="scientific">Flavobacterium litorale</name>
    <dbReference type="NCBI Taxonomy" id="2856519"/>
    <lineage>
        <taxon>Bacteria</taxon>
        <taxon>Pseudomonadati</taxon>
        <taxon>Bacteroidota</taxon>
        <taxon>Flavobacteriia</taxon>
        <taxon>Flavobacteriales</taxon>
        <taxon>Flavobacteriaceae</taxon>
        <taxon>Flavobacterium</taxon>
    </lineage>
</organism>
<dbReference type="SUPFAM" id="SSF52540">
    <property type="entry name" value="P-loop containing nucleoside triphosphate hydrolases"/>
    <property type="match status" value="1"/>
</dbReference>